<feature type="compositionally biased region" description="Low complexity" evidence="1">
    <location>
        <begin position="421"/>
        <end position="434"/>
    </location>
</feature>
<dbReference type="AlphaFoldDB" id="A0A250XLD3"/>
<feature type="compositionally biased region" description="Low complexity" evidence="1">
    <location>
        <begin position="449"/>
        <end position="464"/>
    </location>
</feature>
<gene>
    <name evidence="2" type="ORF">CEUSTIGMA_g11257.t1</name>
</gene>
<feature type="region of interest" description="Disordered" evidence="1">
    <location>
        <begin position="390"/>
        <end position="434"/>
    </location>
</feature>
<comment type="caution">
    <text evidence="2">The sequence shown here is derived from an EMBL/GenBank/DDBJ whole genome shotgun (WGS) entry which is preliminary data.</text>
</comment>
<protein>
    <submittedName>
        <fullName evidence="2">Uncharacterized protein</fullName>
    </submittedName>
</protein>
<evidence type="ECO:0000313" key="2">
    <source>
        <dbReference type="EMBL" id="GAX83833.1"/>
    </source>
</evidence>
<proteinExistence type="predicted"/>
<feature type="compositionally biased region" description="Low complexity" evidence="1">
    <location>
        <begin position="263"/>
        <end position="277"/>
    </location>
</feature>
<feature type="region of interest" description="Disordered" evidence="1">
    <location>
        <begin position="1"/>
        <end position="20"/>
    </location>
</feature>
<dbReference type="EMBL" id="BEGY01000108">
    <property type="protein sequence ID" value="GAX83833.1"/>
    <property type="molecule type" value="Genomic_DNA"/>
</dbReference>
<dbReference type="Proteomes" id="UP000232323">
    <property type="component" value="Unassembled WGS sequence"/>
</dbReference>
<sequence>MSYGESEINSQRNAAKHPPFYATTQRFAKAGTVPKPEGPGYHVAYRDVMQPARRTTKGWSSIDDSIKSRRGTGAGMIHSSMAAAMQPNAPGSTLQPMYATHPNETRLQELLDLQRRKLGLGPGPGQYQVPDFPPTKTCFRRQAISQLDGPFIPPPSNFSVFTTRDRELETTMTHADSGLAPGTYESHLSKDVVMRQAPATKIGTGARSGHTIHTKSLSVSRAMQHGIDWHKPLVKEPGTQEESSEKKKEEDSDKKPSGAQSKPAPLSRLPAAAASPAPHAPDELLLPPPVGGKAPAPPPAVARSIRRVVEGAPGDWDWQKLGHNYRNNWTNLHGGAYSHGDRSSMRRDSKVDAVDYMGQHTESIDPRRLPQEAMGEIFPIPEEGSGFFQDINGRPHNHDHGMNNTAGSDDRGSMTPGEGAARGPASGSLSSALTTPTTTAVGQDLGAEADAAAGSSSPGAWEASRQVQGSLVSSPETTPPVPERFLTQAELIRRDAAQQAVMRAQEAAMRKAAWSMKASTPLKKT</sequence>
<organism evidence="2 3">
    <name type="scientific">Chlamydomonas eustigma</name>
    <dbReference type="NCBI Taxonomy" id="1157962"/>
    <lineage>
        <taxon>Eukaryota</taxon>
        <taxon>Viridiplantae</taxon>
        <taxon>Chlorophyta</taxon>
        <taxon>core chlorophytes</taxon>
        <taxon>Chlorophyceae</taxon>
        <taxon>CS clade</taxon>
        <taxon>Chlamydomonadales</taxon>
        <taxon>Chlamydomonadaceae</taxon>
        <taxon>Chlamydomonas</taxon>
    </lineage>
</organism>
<reference evidence="2 3" key="1">
    <citation type="submission" date="2017-08" db="EMBL/GenBank/DDBJ databases">
        <title>Acidophilic green algal genome provides insights into adaptation to an acidic environment.</title>
        <authorList>
            <person name="Hirooka S."/>
            <person name="Hirose Y."/>
            <person name="Kanesaki Y."/>
            <person name="Higuchi S."/>
            <person name="Fujiwara T."/>
            <person name="Onuma R."/>
            <person name="Era A."/>
            <person name="Ohbayashi R."/>
            <person name="Uzuka A."/>
            <person name="Nozaki H."/>
            <person name="Yoshikawa H."/>
            <person name="Miyagishima S.Y."/>
        </authorList>
    </citation>
    <scope>NUCLEOTIDE SEQUENCE [LARGE SCALE GENOMIC DNA]</scope>
    <source>
        <strain evidence="2 3">NIES-2499</strain>
    </source>
</reference>
<evidence type="ECO:0000313" key="3">
    <source>
        <dbReference type="Proteomes" id="UP000232323"/>
    </source>
</evidence>
<accession>A0A250XLD3</accession>
<keyword evidence="3" id="KW-1185">Reference proteome</keyword>
<dbReference type="OrthoDB" id="539501at2759"/>
<feature type="compositionally biased region" description="Polar residues" evidence="1">
    <location>
        <begin position="465"/>
        <end position="476"/>
    </location>
</feature>
<feature type="region of interest" description="Disordered" evidence="1">
    <location>
        <begin position="229"/>
        <end position="299"/>
    </location>
</feature>
<name>A0A250XLD3_9CHLO</name>
<feature type="compositionally biased region" description="Pro residues" evidence="1">
    <location>
        <begin position="286"/>
        <end position="299"/>
    </location>
</feature>
<evidence type="ECO:0000256" key="1">
    <source>
        <dbReference type="SAM" id="MobiDB-lite"/>
    </source>
</evidence>
<feature type="compositionally biased region" description="Basic and acidic residues" evidence="1">
    <location>
        <begin position="243"/>
        <end position="256"/>
    </location>
</feature>
<feature type="region of interest" description="Disordered" evidence="1">
    <location>
        <begin position="449"/>
        <end position="482"/>
    </location>
</feature>